<proteinExistence type="predicted"/>
<comment type="caution">
    <text evidence="2">The sequence shown here is derived from an EMBL/GenBank/DDBJ whole genome shotgun (WGS) entry which is preliminary data.</text>
</comment>
<evidence type="ECO:0008006" key="4">
    <source>
        <dbReference type="Google" id="ProtNLM"/>
    </source>
</evidence>
<dbReference type="Proteomes" id="UP000673375">
    <property type="component" value="Unassembled WGS sequence"/>
</dbReference>
<evidence type="ECO:0000313" key="3">
    <source>
        <dbReference type="Proteomes" id="UP000673375"/>
    </source>
</evidence>
<feature type="region of interest" description="Disordered" evidence="1">
    <location>
        <begin position="56"/>
        <end position="91"/>
    </location>
</feature>
<feature type="compositionally biased region" description="Polar residues" evidence="1">
    <location>
        <begin position="64"/>
        <end position="73"/>
    </location>
</feature>
<evidence type="ECO:0000313" key="2">
    <source>
        <dbReference type="EMBL" id="MBP1047984.1"/>
    </source>
</evidence>
<organism evidence="2 3">
    <name type="scientific">Enterococcus larvae</name>
    <dbReference type="NCBI Taxonomy" id="2794352"/>
    <lineage>
        <taxon>Bacteria</taxon>
        <taxon>Bacillati</taxon>
        <taxon>Bacillota</taxon>
        <taxon>Bacilli</taxon>
        <taxon>Lactobacillales</taxon>
        <taxon>Enterococcaceae</taxon>
        <taxon>Enterococcus</taxon>
    </lineage>
</organism>
<dbReference type="Pfam" id="PF20585">
    <property type="entry name" value="Pectate_lyase_5"/>
    <property type="match status" value="1"/>
</dbReference>
<name>A0ABS4CN22_9ENTE</name>
<dbReference type="InterPro" id="IPR046776">
    <property type="entry name" value="Pectate_lyase_5"/>
</dbReference>
<sequence length="1202" mass="128410">MKKGKKHMIFLLSTIVLTVGGLGVFLSKGIDPIQAEESGDASTLASSFDVDSMLDDPTDLGGSTEINEVSSDPASLVSPLADTTQPPYSDDKTYSIWGNPNVDAVPSGTAYKEVSTWTEFNAAMIDSTTTYIKLMADIDNPSTTQGGSTATIISTSKPSLVVDGNGHKLNTQQISYWMTGSTARGYYLKNLTMYGSSPYGCFSTEVYQNKYIVYDNITYEGSQLTAAYYATLVFKGTNTVISANANYTYTINGVTNTVTNNGVATVASGLEAHRAIILEDSITNFITGKGDGLLIGGYLSQNAGNSPYAYLEKNATLNVTSKGDGGESYSYNASSGVVNAGANIQNGGSLILNEGASMTVDVTGTHRAGMRLTGGSSSRNTIVNIGKDAELKIITDERIGQQWETGSVGSTGISNVTAATYPYYSGLTLDSYSKIILSDENAVLDVTMENSRYYRTAALGYVQGIRMAANSSIYVSSKAAFNLNMNGSFGSALKMVGANSSFVVEDEGEVNFDVKSQTGTAYTGTTSLTSINDVSATANILQVDSGSFTVGRKGIFDMKVHDGTGSRNMFYVGNGSFTFADAYRVDLNAQGNDNVELVNMAGTFNADIQAVYAWNKGNSADDKTASNYEWTPIYNAQITYARSGTTDVVANSVSTATKNDFVTNYRTESFNRVLYEWIPDVEVEISEVSDNETILSGQQISGRTNPLAMVTIYITRAGSSTEEKLSGANKANEVDDWASNTSYNYHVNADASGDYTFTLPNDVTLYVGDTIRVHSWRYGKENDATTVVLDKTAPEVVTKDIYRVVNGASPAASEFVSSVTDKGVNPAVWDAYYNAASPQAMIDGWMTTVGVYDVKLDVADRAVDADGNASPNMNPSDVPWEAKLHVLAADREITADDVTTSVAVVRGFNTLDELKEFILAESNAAAFKIENDAKVDLTDQIVVSNLGSLNLNSLDGSYQVEVSVPGENLTKTITVVVEKSESTVTVQFVNELDEELHQEIVLTADIGQSVDLTTTQSVLDAIADVEGRSYVITNRPDSEAGIVVSASGTTVTYKFKGVLELTSAPATVDFGSLTYNAKVQRVDNPTTDDDLVVTDTRADTTDGWTLYAELTENMINVSTGSIMNEALWYVDSSGNEIPLTLDYGSQAVYTSSAGGSFDITSTWGNTSNDPGLKLIADPTKTTVSSVGKYSGVVTWTIMAGQP</sequence>
<reference evidence="2 3" key="1">
    <citation type="submission" date="2020-12" db="EMBL/GenBank/DDBJ databases">
        <title>Vagococcus allomyrinae sp. nov. and Enterococcus lavae sp. nov., isolated from the larvae of Allomyrina dichotoma.</title>
        <authorList>
            <person name="Lee S.D."/>
        </authorList>
    </citation>
    <scope>NUCLEOTIDE SEQUENCE [LARGE SCALE GENOMIC DNA]</scope>
    <source>
        <strain evidence="2 3">BWM-S5</strain>
    </source>
</reference>
<dbReference type="RefSeq" id="WP_209558761.1">
    <property type="nucleotide sequence ID" value="NZ_JAEDXU010000011.1"/>
</dbReference>
<evidence type="ECO:0000256" key="1">
    <source>
        <dbReference type="SAM" id="MobiDB-lite"/>
    </source>
</evidence>
<protein>
    <recommendedName>
        <fullName evidence="4">WxL domain-containing protein</fullName>
    </recommendedName>
</protein>
<dbReference type="EMBL" id="JAEDXU010000011">
    <property type="protein sequence ID" value="MBP1047984.1"/>
    <property type="molecule type" value="Genomic_DNA"/>
</dbReference>
<gene>
    <name evidence="2" type="ORF">I6N96_16965</name>
</gene>
<accession>A0ABS4CN22</accession>
<keyword evidence="3" id="KW-1185">Reference proteome</keyword>